<protein>
    <submittedName>
        <fullName evidence="2">Uncharacterized protein</fullName>
    </submittedName>
</protein>
<proteinExistence type="predicted"/>
<gene>
    <name evidence="2" type="ORF">H206_05428</name>
</gene>
<evidence type="ECO:0000313" key="3">
    <source>
        <dbReference type="Proteomes" id="UP000287853"/>
    </source>
</evidence>
<reference evidence="2 3" key="1">
    <citation type="submission" date="2017-01" db="EMBL/GenBank/DDBJ databases">
        <title>The cable genome- insights into the physiology and evolution of filamentous bacteria capable of sulfide oxidation via long distance electron transfer.</title>
        <authorList>
            <person name="Schreiber L."/>
            <person name="Bjerg J.T."/>
            <person name="Boggild A."/>
            <person name="Van De Vossenberg J."/>
            <person name="Meysman F."/>
            <person name="Nielsen L.P."/>
            <person name="Schramm A."/>
            <person name="Kjeldsen K.U."/>
        </authorList>
    </citation>
    <scope>NUCLEOTIDE SEQUENCE [LARGE SCALE GENOMIC DNA]</scope>
    <source>
        <strain evidence="2">MCF</strain>
    </source>
</reference>
<name>A0A444J4N4_9BACT</name>
<evidence type="ECO:0000313" key="2">
    <source>
        <dbReference type="EMBL" id="RWX47990.1"/>
    </source>
</evidence>
<dbReference type="Proteomes" id="UP000287853">
    <property type="component" value="Unassembled WGS sequence"/>
</dbReference>
<accession>A0A444J4N4</accession>
<feature type="region of interest" description="Disordered" evidence="1">
    <location>
        <begin position="1"/>
        <end position="38"/>
    </location>
</feature>
<feature type="compositionally biased region" description="Basic and acidic residues" evidence="1">
    <location>
        <begin position="28"/>
        <end position="38"/>
    </location>
</feature>
<comment type="caution">
    <text evidence="2">The sequence shown here is derived from an EMBL/GenBank/DDBJ whole genome shotgun (WGS) entry which is preliminary data.</text>
</comment>
<dbReference type="AlphaFoldDB" id="A0A444J4N4"/>
<organism evidence="2 3">
    <name type="scientific">Candidatus Electrothrix aarhusensis</name>
    <dbReference type="NCBI Taxonomy" id="1859131"/>
    <lineage>
        <taxon>Bacteria</taxon>
        <taxon>Pseudomonadati</taxon>
        <taxon>Thermodesulfobacteriota</taxon>
        <taxon>Desulfobulbia</taxon>
        <taxon>Desulfobulbales</taxon>
        <taxon>Desulfobulbaceae</taxon>
        <taxon>Candidatus Electrothrix</taxon>
    </lineage>
</organism>
<dbReference type="EMBL" id="MTKO01000011">
    <property type="protein sequence ID" value="RWX47990.1"/>
    <property type="molecule type" value="Genomic_DNA"/>
</dbReference>
<sequence length="38" mass="4294">MYSYFLPTAEATGSVRHQEPGDSSPRQKASEKRVLQQL</sequence>
<keyword evidence="3" id="KW-1185">Reference proteome</keyword>
<evidence type="ECO:0000256" key="1">
    <source>
        <dbReference type="SAM" id="MobiDB-lite"/>
    </source>
</evidence>